<dbReference type="InterPro" id="IPR052676">
    <property type="entry name" value="Zinc-sensing_GPCR"/>
</dbReference>
<evidence type="ECO:0000256" key="5">
    <source>
        <dbReference type="SAM" id="MobiDB-lite"/>
    </source>
</evidence>
<evidence type="ECO:0000256" key="3">
    <source>
        <dbReference type="ARBA" id="ARBA00022989"/>
    </source>
</evidence>
<accession>A0A553RJH7</accession>
<evidence type="ECO:0000313" key="9">
    <source>
        <dbReference type="Proteomes" id="UP000316079"/>
    </source>
</evidence>
<feature type="transmembrane region" description="Helical" evidence="6">
    <location>
        <begin position="427"/>
        <end position="455"/>
    </location>
</feature>
<dbReference type="AlphaFoldDB" id="A0A553RJH7"/>
<feature type="transmembrane region" description="Helical" evidence="6">
    <location>
        <begin position="147"/>
        <end position="164"/>
    </location>
</feature>
<dbReference type="EMBL" id="SRMA01023984">
    <property type="protein sequence ID" value="TRZ02334.1"/>
    <property type="molecule type" value="Genomic_DNA"/>
</dbReference>
<keyword evidence="4 6" id="KW-0472">Membrane</keyword>
<dbReference type="Gene3D" id="1.20.1070.10">
    <property type="entry name" value="Rhodopsin 7-helix transmembrane proteins"/>
    <property type="match status" value="2"/>
</dbReference>
<sequence>MDQTSLDQMDWGVLEPPLALKIFLTVLYSLILVLGVLGNSATIRVAQVLQQSGDMQRSVSDHLLSLTCSALLVLLLGVPVQLLSAIWFPLATSSADITCRIHSFLLEFCSYATLLNVATLSLQRYLAICKPFRYRHQALSRHRTLKLLLLTWFCSALVALPVLVSTGVEEIRVPGVTTNNNGTHGMERTGRTEGISGIKEVRFEVSGRIDGLYRNQGREPYGLNSVWENFETNTLHRIQRSSGNYKKEGSTQESHGTRDTIRIKGITRTFRGTRKKGREGTSGIKETSSMLEIGRTLRTSAEEEIYGMHGIGGNSRPRETNRTEFKGTGGTQDSVEISGELKGINGPYRCNGTAGLYRLHRIGETYKRHRTGRSSGTSGINATGKTYNAQDGKRNQGTEGPRTTDSPTVENQPQNLSFCTSLSRHWVMYRFSIFTAFMVYLVVLISVAFMCRAMILVLRAPMGPRETGEEEGKLSRHESARVKASRKQTILFLVLVVSSLCVCWTPLQILRLMTASLPRSSWSSSYLMAFARLYPVAGVFFYLSSLLNPLLFSLSSQRFRHALRYTVQCSRALDDEVGSGDTPQSSRVFGRSRVSGNTLRPLLKLIRVDRSTPSSTGEEVAKDTVDSQDERRDESRILNDEHSC</sequence>
<evidence type="ECO:0000256" key="2">
    <source>
        <dbReference type="ARBA" id="ARBA00022692"/>
    </source>
</evidence>
<dbReference type="OrthoDB" id="6088609at2759"/>
<evidence type="ECO:0000256" key="4">
    <source>
        <dbReference type="ARBA" id="ARBA00023136"/>
    </source>
</evidence>
<dbReference type="PANTHER" id="PTHR46752:SF1">
    <property type="entry name" value="G-PROTEIN COUPLED RECEPTOR 39"/>
    <property type="match status" value="1"/>
</dbReference>
<keyword evidence="3 6" id="KW-1133">Transmembrane helix</keyword>
<feature type="transmembrane region" description="Helical" evidence="6">
    <location>
        <begin position="63"/>
        <end position="88"/>
    </location>
</feature>
<feature type="compositionally biased region" description="Polar residues" evidence="5">
    <location>
        <begin position="397"/>
        <end position="414"/>
    </location>
</feature>
<feature type="domain" description="G-protein coupled receptors family 1 profile" evidence="7">
    <location>
        <begin position="38"/>
        <end position="552"/>
    </location>
</feature>
<feature type="region of interest" description="Disordered" evidence="5">
    <location>
        <begin position="308"/>
        <end position="334"/>
    </location>
</feature>
<feature type="transmembrane region" description="Helical" evidence="6">
    <location>
        <begin position="108"/>
        <end position="126"/>
    </location>
</feature>
<keyword evidence="2 6" id="KW-0812">Transmembrane</keyword>
<feature type="transmembrane region" description="Helical" evidence="6">
    <location>
        <begin position="533"/>
        <end position="554"/>
    </location>
</feature>
<dbReference type="Proteomes" id="UP000316079">
    <property type="component" value="Unassembled WGS sequence"/>
</dbReference>
<comment type="subcellular location">
    <subcellularLocation>
        <location evidence="1">Membrane</location>
    </subcellularLocation>
</comment>
<feature type="compositionally biased region" description="Polar residues" evidence="5">
    <location>
        <begin position="373"/>
        <end position="390"/>
    </location>
</feature>
<gene>
    <name evidence="8" type="ORF">DNTS_018993</name>
</gene>
<proteinExistence type="predicted"/>
<comment type="caution">
    <text evidence="8">The sequence shown here is derived from an EMBL/GenBank/DDBJ whole genome shotgun (WGS) entry which is preliminary data.</text>
</comment>
<evidence type="ECO:0000313" key="8">
    <source>
        <dbReference type="EMBL" id="TRZ02334.1"/>
    </source>
</evidence>
<protein>
    <recommendedName>
        <fullName evidence="7">G-protein coupled receptors family 1 profile domain-containing protein</fullName>
    </recommendedName>
</protein>
<dbReference type="PROSITE" id="PS50262">
    <property type="entry name" value="G_PROTEIN_RECEP_F1_2"/>
    <property type="match status" value="1"/>
</dbReference>
<dbReference type="GO" id="GO:0004930">
    <property type="term" value="F:G protein-coupled receptor activity"/>
    <property type="evidence" value="ECO:0007669"/>
    <property type="project" value="InterPro"/>
</dbReference>
<feature type="region of interest" description="Disordered" evidence="5">
    <location>
        <begin position="609"/>
        <end position="644"/>
    </location>
</feature>
<dbReference type="SUPFAM" id="SSF81321">
    <property type="entry name" value="Family A G protein-coupled receptor-like"/>
    <property type="match status" value="2"/>
</dbReference>
<dbReference type="STRING" id="623744.A0A553RJH7"/>
<evidence type="ECO:0000256" key="1">
    <source>
        <dbReference type="ARBA" id="ARBA00004370"/>
    </source>
</evidence>
<evidence type="ECO:0000256" key="6">
    <source>
        <dbReference type="SAM" id="Phobius"/>
    </source>
</evidence>
<feature type="region of interest" description="Disordered" evidence="5">
    <location>
        <begin position="367"/>
        <end position="414"/>
    </location>
</feature>
<feature type="transmembrane region" description="Helical" evidence="6">
    <location>
        <begin position="490"/>
        <end position="513"/>
    </location>
</feature>
<dbReference type="InterPro" id="IPR017452">
    <property type="entry name" value="GPCR_Rhodpsn_7TM"/>
</dbReference>
<feature type="transmembrane region" description="Helical" evidence="6">
    <location>
        <begin position="20"/>
        <end position="42"/>
    </location>
</feature>
<reference evidence="8 9" key="1">
    <citation type="journal article" date="2019" name="Sci. Data">
        <title>Hybrid genome assembly and annotation of Danionella translucida.</title>
        <authorList>
            <person name="Kadobianskyi M."/>
            <person name="Schulze L."/>
            <person name="Schuelke M."/>
            <person name="Judkewitz B."/>
        </authorList>
    </citation>
    <scope>NUCLEOTIDE SEQUENCE [LARGE SCALE GENOMIC DNA]</scope>
    <source>
        <strain evidence="8 9">Bolton</strain>
    </source>
</reference>
<keyword evidence="9" id="KW-1185">Reference proteome</keyword>
<feature type="compositionally biased region" description="Basic and acidic residues" evidence="5">
    <location>
        <begin position="316"/>
        <end position="325"/>
    </location>
</feature>
<feature type="compositionally biased region" description="Basic and acidic residues" evidence="5">
    <location>
        <begin position="619"/>
        <end position="644"/>
    </location>
</feature>
<dbReference type="Pfam" id="PF00001">
    <property type="entry name" value="7tm_1"/>
    <property type="match status" value="2"/>
</dbReference>
<dbReference type="PANTHER" id="PTHR46752">
    <property type="entry name" value="G-PROTEIN COUPLED RECEPTOR 39"/>
    <property type="match status" value="1"/>
</dbReference>
<evidence type="ECO:0000259" key="7">
    <source>
        <dbReference type="PROSITE" id="PS50262"/>
    </source>
</evidence>
<dbReference type="InterPro" id="IPR000276">
    <property type="entry name" value="GPCR_Rhodpsn"/>
</dbReference>
<organism evidence="8 9">
    <name type="scientific">Danionella cerebrum</name>
    <dbReference type="NCBI Taxonomy" id="2873325"/>
    <lineage>
        <taxon>Eukaryota</taxon>
        <taxon>Metazoa</taxon>
        <taxon>Chordata</taxon>
        <taxon>Craniata</taxon>
        <taxon>Vertebrata</taxon>
        <taxon>Euteleostomi</taxon>
        <taxon>Actinopterygii</taxon>
        <taxon>Neopterygii</taxon>
        <taxon>Teleostei</taxon>
        <taxon>Ostariophysi</taxon>
        <taxon>Cypriniformes</taxon>
        <taxon>Danionidae</taxon>
        <taxon>Danioninae</taxon>
        <taxon>Danionella</taxon>
    </lineage>
</organism>
<name>A0A553RJH7_9TELE</name>
<dbReference type="GO" id="GO:0016020">
    <property type="term" value="C:membrane"/>
    <property type="evidence" value="ECO:0007669"/>
    <property type="project" value="UniProtKB-SubCell"/>
</dbReference>
<dbReference type="PRINTS" id="PR00237">
    <property type="entry name" value="GPCRRHODOPSN"/>
</dbReference>